<feature type="compositionally biased region" description="Low complexity" evidence="1">
    <location>
        <begin position="57"/>
        <end position="66"/>
    </location>
</feature>
<gene>
    <name evidence="2" type="ORF">HYDPIDRAFT_170952</name>
</gene>
<dbReference type="AlphaFoldDB" id="A0A0C9W036"/>
<dbReference type="HOGENOM" id="CLU_2146206_0_0_1"/>
<name>A0A0C9W036_9AGAM</name>
<sequence>MSQLPSPHLTLLPNLLPSLLLSPLPSLLEHGKESRKSHILEPLPLPLHIQSKEQKQKSQQSHGSSKFSDHRQQQSSPATPYNPAHLLPPSQPGSLDVGAERQFALPYKDEEE</sequence>
<feature type="region of interest" description="Disordered" evidence="1">
    <location>
        <begin position="30"/>
        <end position="112"/>
    </location>
</feature>
<organism evidence="2 3">
    <name type="scientific">Hydnomerulius pinastri MD-312</name>
    <dbReference type="NCBI Taxonomy" id="994086"/>
    <lineage>
        <taxon>Eukaryota</taxon>
        <taxon>Fungi</taxon>
        <taxon>Dikarya</taxon>
        <taxon>Basidiomycota</taxon>
        <taxon>Agaricomycotina</taxon>
        <taxon>Agaricomycetes</taxon>
        <taxon>Agaricomycetidae</taxon>
        <taxon>Boletales</taxon>
        <taxon>Boletales incertae sedis</taxon>
        <taxon>Leucogyrophana</taxon>
    </lineage>
</organism>
<dbReference type="EMBL" id="KN839896">
    <property type="protein sequence ID" value="KIJ59128.1"/>
    <property type="molecule type" value="Genomic_DNA"/>
</dbReference>
<proteinExistence type="predicted"/>
<dbReference type="Proteomes" id="UP000053820">
    <property type="component" value="Unassembled WGS sequence"/>
</dbReference>
<protein>
    <submittedName>
        <fullName evidence="2">Uncharacterized protein</fullName>
    </submittedName>
</protein>
<evidence type="ECO:0000256" key="1">
    <source>
        <dbReference type="SAM" id="MobiDB-lite"/>
    </source>
</evidence>
<evidence type="ECO:0000313" key="3">
    <source>
        <dbReference type="Proteomes" id="UP000053820"/>
    </source>
</evidence>
<feature type="compositionally biased region" description="Basic and acidic residues" evidence="1">
    <location>
        <begin position="30"/>
        <end position="39"/>
    </location>
</feature>
<keyword evidence="3" id="KW-1185">Reference proteome</keyword>
<reference evidence="2 3" key="1">
    <citation type="submission" date="2014-04" db="EMBL/GenBank/DDBJ databases">
        <title>Evolutionary Origins and Diversification of the Mycorrhizal Mutualists.</title>
        <authorList>
            <consortium name="DOE Joint Genome Institute"/>
            <consortium name="Mycorrhizal Genomics Consortium"/>
            <person name="Kohler A."/>
            <person name="Kuo A."/>
            <person name="Nagy L.G."/>
            <person name="Floudas D."/>
            <person name="Copeland A."/>
            <person name="Barry K.W."/>
            <person name="Cichocki N."/>
            <person name="Veneault-Fourrey C."/>
            <person name="LaButti K."/>
            <person name="Lindquist E.A."/>
            <person name="Lipzen A."/>
            <person name="Lundell T."/>
            <person name="Morin E."/>
            <person name="Murat C."/>
            <person name="Riley R."/>
            <person name="Ohm R."/>
            <person name="Sun H."/>
            <person name="Tunlid A."/>
            <person name="Henrissat B."/>
            <person name="Grigoriev I.V."/>
            <person name="Hibbett D.S."/>
            <person name="Martin F."/>
        </authorList>
    </citation>
    <scope>NUCLEOTIDE SEQUENCE [LARGE SCALE GENOMIC DNA]</scope>
    <source>
        <strain evidence="2 3">MD-312</strain>
    </source>
</reference>
<accession>A0A0C9W036</accession>
<evidence type="ECO:0000313" key="2">
    <source>
        <dbReference type="EMBL" id="KIJ59128.1"/>
    </source>
</evidence>